<protein>
    <recommendedName>
        <fullName evidence="5">Secreted protein</fullName>
    </recommendedName>
</protein>
<feature type="signal peptide" evidence="2">
    <location>
        <begin position="1"/>
        <end position="29"/>
    </location>
</feature>
<dbReference type="EMBL" id="JASITI010000028">
    <property type="protein sequence ID" value="MDK9498288.1"/>
    <property type="molecule type" value="Genomic_DNA"/>
</dbReference>
<organism evidence="3 4">
    <name type="scientific">Streptomyces katrae</name>
    <dbReference type="NCBI Taxonomy" id="68223"/>
    <lineage>
        <taxon>Bacteria</taxon>
        <taxon>Bacillati</taxon>
        <taxon>Actinomycetota</taxon>
        <taxon>Actinomycetes</taxon>
        <taxon>Kitasatosporales</taxon>
        <taxon>Streptomycetaceae</taxon>
        <taxon>Streptomyces</taxon>
    </lineage>
</organism>
<evidence type="ECO:0000256" key="1">
    <source>
        <dbReference type="SAM" id="MobiDB-lite"/>
    </source>
</evidence>
<keyword evidence="2" id="KW-0732">Signal</keyword>
<feature type="chain" id="PRO_5046665522" description="Secreted protein" evidence="2">
    <location>
        <begin position="30"/>
        <end position="227"/>
    </location>
</feature>
<reference evidence="3 4" key="1">
    <citation type="submission" date="2023-05" db="EMBL/GenBank/DDBJ databases">
        <title>Sequencing and Assembly of Streptomyces sp. NP73.</title>
        <authorList>
            <person name="Konwar A.N."/>
            <person name="Saikia K."/>
            <person name="Thakur D."/>
        </authorList>
    </citation>
    <scope>NUCLEOTIDE SEQUENCE [LARGE SCALE GENOMIC DNA]</scope>
    <source>
        <strain evidence="3 4">NP73</strain>
    </source>
</reference>
<proteinExistence type="predicted"/>
<keyword evidence="4" id="KW-1185">Reference proteome</keyword>
<dbReference type="RefSeq" id="WP_285344016.1">
    <property type="nucleotide sequence ID" value="NZ_JASITI010000028.1"/>
</dbReference>
<name>A0ABT7GXH7_9ACTN</name>
<evidence type="ECO:0000313" key="4">
    <source>
        <dbReference type="Proteomes" id="UP001223390"/>
    </source>
</evidence>
<evidence type="ECO:0000313" key="3">
    <source>
        <dbReference type="EMBL" id="MDK9498288.1"/>
    </source>
</evidence>
<gene>
    <name evidence="3" type="ORF">QEZ40_003239</name>
</gene>
<accession>A0ABT7GXH7</accession>
<sequence>MIRHRHLTLLAVPLLLSPAAAALASPASAAPLPAAACELVATGEGGSGPYTLVLEGFEPNQSVTINGPQGSRHTRVGDEGTLDKQGVRYGQYSVNAKGKRTTCLTPPREKPGGGKQGKVQVTKVEVFTLTKPGTVVDCSKPSRAEFDGKITGSGNGKVPYYWTFASSSDPYGSGTATFGPGVASVSLLKVIDFPPSANGVSPSVFVTLHVGDMSARSDQVTLTCAKP</sequence>
<comment type="caution">
    <text evidence="3">The sequence shown here is derived from an EMBL/GenBank/DDBJ whole genome shotgun (WGS) entry which is preliminary data.</text>
</comment>
<evidence type="ECO:0008006" key="5">
    <source>
        <dbReference type="Google" id="ProtNLM"/>
    </source>
</evidence>
<feature type="region of interest" description="Disordered" evidence="1">
    <location>
        <begin position="98"/>
        <end position="118"/>
    </location>
</feature>
<dbReference type="Proteomes" id="UP001223390">
    <property type="component" value="Unassembled WGS sequence"/>
</dbReference>
<evidence type="ECO:0000256" key="2">
    <source>
        <dbReference type="SAM" id="SignalP"/>
    </source>
</evidence>